<evidence type="ECO:0000256" key="3">
    <source>
        <dbReference type="ARBA" id="ARBA00022598"/>
    </source>
</evidence>
<reference evidence="7 8" key="1">
    <citation type="journal article" date="2011" name="PLoS Pathog.">
        <title>Dynamic evolution of pathogenicity revealed by sequencing and comparative genomics of 19 Pseudomonas syringae isolates.</title>
        <authorList>
            <person name="Baltrus D.A."/>
            <person name="Nishimura M.T."/>
            <person name="Romanchuk A."/>
            <person name="Chang J.H."/>
            <person name="Mukhtar M.S."/>
            <person name="Cherkis K."/>
            <person name="Roach J."/>
            <person name="Grant S.R."/>
            <person name="Jones C.D."/>
            <person name="Dangl J.L."/>
        </authorList>
    </citation>
    <scope>NUCLEOTIDE SEQUENCE [LARGE SCALE GENOMIC DNA]</scope>
    <source>
        <strain evidence="7 8">1704B</strain>
    </source>
</reference>
<dbReference type="GO" id="GO:0004817">
    <property type="term" value="F:cysteine-tRNA ligase activity"/>
    <property type="evidence" value="ECO:0007669"/>
    <property type="project" value="UniProtKB-EC"/>
</dbReference>
<evidence type="ECO:0000259" key="6">
    <source>
        <dbReference type="Pfam" id="PF01406"/>
    </source>
</evidence>
<accession>F3G7E2</accession>
<dbReference type="InterPro" id="IPR014729">
    <property type="entry name" value="Rossmann-like_a/b/a_fold"/>
</dbReference>
<feature type="non-terminal residue" evidence="7">
    <location>
        <position position="187"/>
    </location>
</feature>
<comment type="caution">
    <text evidence="7">The sequence shown here is derived from an EMBL/GenBank/DDBJ whole genome shotgun (WGS) entry which is preliminary data.</text>
</comment>
<dbReference type="GO" id="GO:0006423">
    <property type="term" value="P:cysteinyl-tRNA aminoacylation"/>
    <property type="evidence" value="ECO:0007669"/>
    <property type="project" value="TreeGrafter"/>
</dbReference>
<dbReference type="EMBL" id="AEAI01000566">
    <property type="protein sequence ID" value="EGH42992.1"/>
    <property type="molecule type" value="Genomic_DNA"/>
</dbReference>
<dbReference type="Pfam" id="PF01406">
    <property type="entry name" value="tRNA-synt_1e"/>
    <property type="match status" value="1"/>
</dbReference>
<dbReference type="InterPro" id="IPR032678">
    <property type="entry name" value="tRNA-synt_1_cat_dom"/>
</dbReference>
<evidence type="ECO:0000313" key="7">
    <source>
        <dbReference type="EMBL" id="EGH42992.1"/>
    </source>
</evidence>
<dbReference type="PANTHER" id="PTHR10890">
    <property type="entry name" value="CYSTEINYL-TRNA SYNTHETASE"/>
    <property type="match status" value="1"/>
</dbReference>
<comment type="subunit">
    <text evidence="2">Monomer.</text>
</comment>
<name>F3G7E2_PSESJ</name>
<dbReference type="PANTHER" id="PTHR10890:SF3">
    <property type="entry name" value="CYSTEINE--TRNA LIGASE, CYTOPLASMIC"/>
    <property type="match status" value="1"/>
</dbReference>
<protein>
    <submittedName>
        <fullName evidence="7">Cysteinyl-tRNA synthetase</fullName>
        <ecNumber evidence="7">6.1.1.16</ecNumber>
    </submittedName>
</protein>
<keyword evidence="7" id="KW-0030">Aminoacyl-tRNA synthetase</keyword>
<evidence type="ECO:0000256" key="2">
    <source>
        <dbReference type="ARBA" id="ARBA00011245"/>
    </source>
</evidence>
<dbReference type="GO" id="GO:0005829">
    <property type="term" value="C:cytosol"/>
    <property type="evidence" value="ECO:0007669"/>
    <property type="project" value="TreeGrafter"/>
</dbReference>
<keyword evidence="3 7" id="KW-0436">Ligase</keyword>
<organism evidence="7 8">
    <name type="scientific">Pseudomonas syringae pv. pisi str. 1704B</name>
    <dbReference type="NCBI Taxonomy" id="629263"/>
    <lineage>
        <taxon>Bacteria</taxon>
        <taxon>Pseudomonadati</taxon>
        <taxon>Pseudomonadota</taxon>
        <taxon>Gammaproteobacteria</taxon>
        <taxon>Pseudomonadales</taxon>
        <taxon>Pseudomonadaceae</taxon>
        <taxon>Pseudomonas</taxon>
        <taxon>Pseudomonas syringae</taxon>
    </lineage>
</organism>
<evidence type="ECO:0000256" key="5">
    <source>
        <dbReference type="ARBA" id="ARBA00022840"/>
    </source>
</evidence>
<keyword evidence="8" id="KW-1185">Reference proteome</keyword>
<evidence type="ECO:0000256" key="1">
    <source>
        <dbReference type="ARBA" id="ARBA00005594"/>
    </source>
</evidence>
<dbReference type="EC" id="6.1.1.16" evidence="7"/>
<dbReference type="PRINTS" id="PR00983">
    <property type="entry name" value="TRNASYNTHCYS"/>
</dbReference>
<keyword evidence="5" id="KW-0067">ATP-binding</keyword>
<evidence type="ECO:0000313" key="8">
    <source>
        <dbReference type="Proteomes" id="UP000004986"/>
    </source>
</evidence>
<evidence type="ECO:0000256" key="4">
    <source>
        <dbReference type="ARBA" id="ARBA00022741"/>
    </source>
</evidence>
<dbReference type="SUPFAM" id="SSF52374">
    <property type="entry name" value="Nucleotidylyl transferase"/>
    <property type="match status" value="1"/>
</dbReference>
<keyword evidence="4" id="KW-0547">Nucleotide-binding</keyword>
<dbReference type="GO" id="GO:0005524">
    <property type="term" value="F:ATP binding"/>
    <property type="evidence" value="ECO:0007669"/>
    <property type="project" value="UniProtKB-KW"/>
</dbReference>
<sequence length="187" mass="21538">MLSIYNTLTKSKEVFKPLDGNKVRMYVCGMTVYDYCHLGHGRSMVAFDLVTRWLRFSGYELTYVRNITDIDDKIINRARENGESFDALTARMIEAMHEDEARLNILKPDMEPRATDHIPGMHAMIQTLIDKGYAYAPGNGDVYYRVGKFQGYGKLSRKKIEDLRIGARIEVDESKEDPLDFVLWKGV</sequence>
<dbReference type="AlphaFoldDB" id="F3G7E2"/>
<dbReference type="Proteomes" id="UP000004986">
    <property type="component" value="Unassembled WGS sequence"/>
</dbReference>
<comment type="similarity">
    <text evidence="1">Belongs to the class-I aminoacyl-tRNA synthetase family.</text>
</comment>
<gene>
    <name evidence="7" type="primary">cysS</name>
    <name evidence="7" type="ORF">PSYPI_11563</name>
</gene>
<dbReference type="InterPro" id="IPR024909">
    <property type="entry name" value="Cys-tRNA/MSH_ligase"/>
</dbReference>
<dbReference type="Gene3D" id="3.40.50.620">
    <property type="entry name" value="HUPs"/>
    <property type="match status" value="1"/>
</dbReference>
<dbReference type="HOGENOM" id="CLU_013528_2_2_6"/>
<proteinExistence type="inferred from homology"/>
<feature type="domain" description="tRNA synthetases class I catalytic" evidence="6">
    <location>
        <begin position="15"/>
        <end position="186"/>
    </location>
</feature>